<proteinExistence type="predicted"/>
<organism evidence="2 3">
    <name type="scientific">Reticulomyxa filosa</name>
    <dbReference type="NCBI Taxonomy" id="46433"/>
    <lineage>
        <taxon>Eukaryota</taxon>
        <taxon>Sar</taxon>
        <taxon>Rhizaria</taxon>
        <taxon>Retaria</taxon>
        <taxon>Foraminifera</taxon>
        <taxon>Monothalamids</taxon>
        <taxon>Reticulomyxidae</taxon>
        <taxon>Reticulomyxa</taxon>
    </lineage>
</organism>
<dbReference type="Proteomes" id="UP000023152">
    <property type="component" value="Unassembled WGS sequence"/>
</dbReference>
<gene>
    <name evidence="2" type="ORF">RFI_20321</name>
</gene>
<comment type="caution">
    <text evidence="2">The sequence shown here is derived from an EMBL/GenBank/DDBJ whole genome shotgun (WGS) entry which is preliminary data.</text>
</comment>
<keyword evidence="1" id="KW-0812">Transmembrane</keyword>
<evidence type="ECO:0000256" key="1">
    <source>
        <dbReference type="SAM" id="Phobius"/>
    </source>
</evidence>
<keyword evidence="1" id="KW-1133">Transmembrane helix</keyword>
<accession>X6MT65</accession>
<evidence type="ECO:0000313" key="3">
    <source>
        <dbReference type="Proteomes" id="UP000023152"/>
    </source>
</evidence>
<reference evidence="2 3" key="1">
    <citation type="journal article" date="2013" name="Curr. Biol.">
        <title>The Genome of the Foraminiferan Reticulomyxa filosa.</title>
        <authorList>
            <person name="Glockner G."/>
            <person name="Hulsmann N."/>
            <person name="Schleicher M."/>
            <person name="Noegel A.A."/>
            <person name="Eichinger L."/>
            <person name="Gallinger C."/>
            <person name="Pawlowski J."/>
            <person name="Sierra R."/>
            <person name="Euteneuer U."/>
            <person name="Pillet L."/>
            <person name="Moustafa A."/>
            <person name="Platzer M."/>
            <person name="Groth M."/>
            <person name="Szafranski K."/>
            <person name="Schliwa M."/>
        </authorList>
    </citation>
    <scope>NUCLEOTIDE SEQUENCE [LARGE SCALE GENOMIC DNA]</scope>
</reference>
<keyword evidence="3" id="KW-1185">Reference proteome</keyword>
<dbReference type="AlphaFoldDB" id="X6MT65"/>
<dbReference type="EMBL" id="ASPP01017450">
    <property type="protein sequence ID" value="ETO17019.1"/>
    <property type="molecule type" value="Genomic_DNA"/>
</dbReference>
<evidence type="ECO:0000313" key="2">
    <source>
        <dbReference type="EMBL" id="ETO17019.1"/>
    </source>
</evidence>
<feature type="transmembrane region" description="Helical" evidence="1">
    <location>
        <begin position="160"/>
        <end position="178"/>
    </location>
</feature>
<name>X6MT65_RETFI</name>
<keyword evidence="1" id="KW-0472">Membrane</keyword>
<sequence>MLFFVLFYRYFQYVPQFGVGQQIVRYILPDISSFVHSLNFLDLKDISIKITNAVPTYKFWQKKTSHSNFSQVFETIIFMVLVRFRTMFKLIAPNSYLSIFKCWKEINFNHLGLLFNQKKDLVYDCHGHKSLWDGLKELFSFKKGSSMSQKKLIELTCQEVAGILIALCLILLICICLIKKDLEEIGLTVNPEGLLTAIKSRSARESVLTTNMEGESEFDINLCAKSKNRKITGCHKNMKIVELRLNIAEQTGLQNLLLFAGSKELSNENVKH</sequence>
<protein>
    <submittedName>
        <fullName evidence="2">Uncharacterized protein</fullName>
    </submittedName>
</protein>